<sequence length="160" mass="17598">MIQTASQTRLNSTAPALVAYNPQTISYLNRAIALALGEPGFILAHCDNLHLRRDIIQDVVANPTLQVEVLTLHPSVTQLFSTLEGALSQPHPDVVMILGLESVVDLEAFWGAANLMREQLKVTFPFPLVFWVNDPVLRQLRRVAPDLANQAPPALRMEGG</sequence>
<proteinExistence type="predicted"/>
<evidence type="ECO:0000313" key="2">
    <source>
        <dbReference type="Proteomes" id="UP001526426"/>
    </source>
</evidence>
<reference evidence="1 2" key="1">
    <citation type="submission" date="2021-08" db="EMBL/GenBank/DDBJ databases">
        <title>Draft genome sequence of Spirulina subsalsa with high tolerance to salinity and hype-accumulation of phycocyanin.</title>
        <authorList>
            <person name="Pei H."/>
            <person name="Jiang L."/>
        </authorList>
    </citation>
    <scope>NUCLEOTIDE SEQUENCE [LARGE SCALE GENOMIC DNA]</scope>
    <source>
        <strain evidence="1 2">FACHB-351</strain>
    </source>
</reference>
<accession>A0ABT3L2S0</accession>
<gene>
    <name evidence="1" type="ORF">K4A83_05900</name>
</gene>
<protein>
    <submittedName>
        <fullName evidence="1">Uncharacterized protein</fullName>
    </submittedName>
</protein>
<keyword evidence="2" id="KW-1185">Reference proteome</keyword>
<organism evidence="1 2">
    <name type="scientific">Spirulina subsalsa FACHB-351</name>
    <dbReference type="NCBI Taxonomy" id="234711"/>
    <lineage>
        <taxon>Bacteria</taxon>
        <taxon>Bacillati</taxon>
        <taxon>Cyanobacteriota</taxon>
        <taxon>Cyanophyceae</taxon>
        <taxon>Spirulinales</taxon>
        <taxon>Spirulinaceae</taxon>
        <taxon>Spirulina</taxon>
    </lineage>
</organism>
<comment type="caution">
    <text evidence="1">The sequence shown here is derived from an EMBL/GenBank/DDBJ whole genome shotgun (WGS) entry which is preliminary data.</text>
</comment>
<dbReference type="RefSeq" id="WP_265263521.1">
    <property type="nucleotide sequence ID" value="NZ_JAIHOM010000021.1"/>
</dbReference>
<dbReference type="Proteomes" id="UP001526426">
    <property type="component" value="Unassembled WGS sequence"/>
</dbReference>
<dbReference type="EMBL" id="JAIHOM010000021">
    <property type="protein sequence ID" value="MCW6035806.1"/>
    <property type="molecule type" value="Genomic_DNA"/>
</dbReference>
<name>A0ABT3L2S0_9CYAN</name>
<evidence type="ECO:0000313" key="1">
    <source>
        <dbReference type="EMBL" id="MCW6035806.1"/>
    </source>
</evidence>